<evidence type="ECO:0000313" key="3">
    <source>
        <dbReference type="Proteomes" id="UP000494256"/>
    </source>
</evidence>
<keyword evidence="1" id="KW-0732">Signal</keyword>
<evidence type="ECO:0000313" key="2">
    <source>
        <dbReference type="EMBL" id="CAB3247623.1"/>
    </source>
</evidence>
<feature type="signal peptide" evidence="1">
    <location>
        <begin position="1"/>
        <end position="21"/>
    </location>
</feature>
<accession>A0A8S1AN51</accession>
<comment type="caution">
    <text evidence="2">The sequence shown here is derived from an EMBL/GenBank/DDBJ whole genome shotgun (WGS) entry which is preliminary data.</text>
</comment>
<organism evidence="2 3">
    <name type="scientific">Arctia plantaginis</name>
    <name type="common">Wood tiger moth</name>
    <name type="synonym">Phalaena plantaginis</name>
    <dbReference type="NCBI Taxonomy" id="874455"/>
    <lineage>
        <taxon>Eukaryota</taxon>
        <taxon>Metazoa</taxon>
        <taxon>Ecdysozoa</taxon>
        <taxon>Arthropoda</taxon>
        <taxon>Hexapoda</taxon>
        <taxon>Insecta</taxon>
        <taxon>Pterygota</taxon>
        <taxon>Neoptera</taxon>
        <taxon>Endopterygota</taxon>
        <taxon>Lepidoptera</taxon>
        <taxon>Glossata</taxon>
        <taxon>Ditrysia</taxon>
        <taxon>Noctuoidea</taxon>
        <taxon>Erebidae</taxon>
        <taxon>Arctiinae</taxon>
        <taxon>Arctia</taxon>
    </lineage>
</organism>
<sequence>MFKLMMLIASAALLLVSPAVAKPQVLVDYGYYAPASYTEGHRRGCESLAPLLWQCDLTIRRLRSSTLQLLFARTAKHFENVTVKT</sequence>
<evidence type="ECO:0000256" key="1">
    <source>
        <dbReference type="SAM" id="SignalP"/>
    </source>
</evidence>
<dbReference type="Proteomes" id="UP000494256">
    <property type="component" value="Unassembled WGS sequence"/>
</dbReference>
<dbReference type="EMBL" id="CADEBD010000337">
    <property type="protein sequence ID" value="CAB3247623.1"/>
    <property type="molecule type" value="Genomic_DNA"/>
</dbReference>
<protein>
    <submittedName>
        <fullName evidence="2">Uncharacterized protein</fullName>
    </submittedName>
</protein>
<name>A0A8S1AN51_ARCPL</name>
<proteinExistence type="predicted"/>
<feature type="chain" id="PRO_5035868688" evidence="1">
    <location>
        <begin position="22"/>
        <end position="85"/>
    </location>
</feature>
<gene>
    <name evidence="2" type="ORF">APLA_LOCUS12045</name>
</gene>
<reference evidence="2 3" key="1">
    <citation type="submission" date="2020-04" db="EMBL/GenBank/DDBJ databases">
        <authorList>
            <person name="Wallbank WR R."/>
            <person name="Pardo Diaz C."/>
            <person name="Kozak K."/>
            <person name="Martin S."/>
            <person name="Jiggins C."/>
            <person name="Moest M."/>
            <person name="Warren A I."/>
            <person name="Byers J.R.P. K."/>
            <person name="Montejo-Kovacevich G."/>
            <person name="Yen C E."/>
        </authorList>
    </citation>
    <scope>NUCLEOTIDE SEQUENCE [LARGE SCALE GENOMIC DNA]</scope>
</reference>
<dbReference type="AlphaFoldDB" id="A0A8S1AN51"/>